<organism evidence="1 2">
    <name type="scientific">Manduca sexta</name>
    <name type="common">Tobacco hawkmoth</name>
    <name type="synonym">Tobacco hornworm</name>
    <dbReference type="NCBI Taxonomy" id="7130"/>
    <lineage>
        <taxon>Eukaryota</taxon>
        <taxon>Metazoa</taxon>
        <taxon>Ecdysozoa</taxon>
        <taxon>Arthropoda</taxon>
        <taxon>Hexapoda</taxon>
        <taxon>Insecta</taxon>
        <taxon>Pterygota</taxon>
        <taxon>Neoptera</taxon>
        <taxon>Endopterygota</taxon>
        <taxon>Lepidoptera</taxon>
        <taxon>Glossata</taxon>
        <taxon>Ditrysia</taxon>
        <taxon>Bombycoidea</taxon>
        <taxon>Sphingidae</taxon>
        <taxon>Sphinginae</taxon>
        <taxon>Sphingini</taxon>
        <taxon>Manduca</taxon>
    </lineage>
</organism>
<reference evidence="1" key="1">
    <citation type="journal article" date="2016" name="Insect Biochem. Mol. Biol.">
        <title>Multifaceted biological insights from a draft genome sequence of the tobacco hornworm moth, Manduca sexta.</title>
        <authorList>
            <person name="Kanost M.R."/>
            <person name="Arrese E.L."/>
            <person name="Cao X."/>
            <person name="Chen Y.R."/>
            <person name="Chellapilla S."/>
            <person name="Goldsmith M.R."/>
            <person name="Grosse-Wilde E."/>
            <person name="Heckel D.G."/>
            <person name="Herndon N."/>
            <person name="Jiang H."/>
            <person name="Papanicolaou A."/>
            <person name="Qu J."/>
            <person name="Soulages J.L."/>
            <person name="Vogel H."/>
            <person name="Walters J."/>
            <person name="Waterhouse R.M."/>
            <person name="Ahn S.J."/>
            <person name="Almeida F.C."/>
            <person name="An C."/>
            <person name="Aqrawi P."/>
            <person name="Bretschneider A."/>
            <person name="Bryant W.B."/>
            <person name="Bucks S."/>
            <person name="Chao H."/>
            <person name="Chevignon G."/>
            <person name="Christen J.M."/>
            <person name="Clarke D.F."/>
            <person name="Dittmer N.T."/>
            <person name="Ferguson L.C.F."/>
            <person name="Garavelou S."/>
            <person name="Gordon K.H.J."/>
            <person name="Gunaratna R.T."/>
            <person name="Han Y."/>
            <person name="Hauser F."/>
            <person name="He Y."/>
            <person name="Heidel-Fischer H."/>
            <person name="Hirsh A."/>
            <person name="Hu Y."/>
            <person name="Jiang H."/>
            <person name="Kalra D."/>
            <person name="Klinner C."/>
            <person name="Konig C."/>
            <person name="Kovar C."/>
            <person name="Kroll A.R."/>
            <person name="Kuwar S.S."/>
            <person name="Lee S.L."/>
            <person name="Lehman R."/>
            <person name="Li K."/>
            <person name="Li Z."/>
            <person name="Liang H."/>
            <person name="Lovelace S."/>
            <person name="Lu Z."/>
            <person name="Mansfield J.H."/>
            <person name="McCulloch K.J."/>
            <person name="Mathew T."/>
            <person name="Morton B."/>
            <person name="Muzny D.M."/>
            <person name="Neunemann D."/>
            <person name="Ongeri F."/>
            <person name="Pauchet Y."/>
            <person name="Pu L.L."/>
            <person name="Pyrousis I."/>
            <person name="Rao X.J."/>
            <person name="Redding A."/>
            <person name="Roesel C."/>
            <person name="Sanchez-Gracia A."/>
            <person name="Schaack S."/>
            <person name="Shukla A."/>
            <person name="Tetreau G."/>
            <person name="Wang Y."/>
            <person name="Xiong G.H."/>
            <person name="Traut W."/>
            <person name="Walsh T.K."/>
            <person name="Worley K.C."/>
            <person name="Wu D."/>
            <person name="Wu W."/>
            <person name="Wu Y.Q."/>
            <person name="Zhang X."/>
            <person name="Zou Z."/>
            <person name="Zucker H."/>
            <person name="Briscoe A.D."/>
            <person name="Burmester T."/>
            <person name="Clem R.J."/>
            <person name="Feyereisen R."/>
            <person name="Grimmelikhuijzen C.J.P."/>
            <person name="Hamodrakas S.J."/>
            <person name="Hansson B.S."/>
            <person name="Huguet E."/>
            <person name="Jermiin L.S."/>
            <person name="Lan Q."/>
            <person name="Lehman H.K."/>
            <person name="Lorenzen M."/>
            <person name="Merzendorfer H."/>
            <person name="Michalopoulos I."/>
            <person name="Morton D.B."/>
            <person name="Muthukrishnan S."/>
            <person name="Oakeshott J.G."/>
            <person name="Palmer W."/>
            <person name="Park Y."/>
            <person name="Passarelli A.L."/>
            <person name="Rozas J."/>
            <person name="Schwartz L.M."/>
            <person name="Smith W."/>
            <person name="Southgate A."/>
            <person name="Vilcinskas A."/>
            <person name="Vogt R."/>
            <person name="Wang P."/>
            <person name="Werren J."/>
            <person name="Yu X.Q."/>
            <person name="Zhou J.J."/>
            <person name="Brown S.J."/>
            <person name="Scherer S.E."/>
            <person name="Richards S."/>
            <person name="Blissard G.W."/>
        </authorList>
    </citation>
    <scope>NUCLEOTIDE SEQUENCE</scope>
</reference>
<dbReference type="EMBL" id="JH669101">
    <property type="protein sequence ID" value="KAG6464131.1"/>
    <property type="molecule type" value="Genomic_DNA"/>
</dbReference>
<comment type="caution">
    <text evidence="1">The sequence shown here is derived from an EMBL/GenBank/DDBJ whole genome shotgun (WGS) entry which is preliminary data.</text>
</comment>
<gene>
    <name evidence="1" type="ORF">O3G_MSEX014301</name>
</gene>
<sequence>MSHGKRSGIPNTVIQDGVSTVYRYRLPSREQACLVIQSKSTEHRPPIKISRAVETLHPCSCNLYQVHPCRWRSDAALVVSDLHSRTVCPICHQFCELCAHCHFIYSVMSVPRPLK</sequence>
<dbReference type="Proteomes" id="UP000791440">
    <property type="component" value="Unassembled WGS sequence"/>
</dbReference>
<proteinExistence type="predicted"/>
<evidence type="ECO:0000313" key="1">
    <source>
        <dbReference type="EMBL" id="KAG6464131.1"/>
    </source>
</evidence>
<evidence type="ECO:0000313" key="2">
    <source>
        <dbReference type="Proteomes" id="UP000791440"/>
    </source>
</evidence>
<name>A0A921ZUH5_MANSE</name>
<accession>A0A921ZUH5</accession>
<reference evidence="1" key="2">
    <citation type="submission" date="2020-12" db="EMBL/GenBank/DDBJ databases">
        <authorList>
            <person name="Kanost M."/>
        </authorList>
    </citation>
    <scope>NUCLEOTIDE SEQUENCE</scope>
</reference>
<dbReference type="AlphaFoldDB" id="A0A921ZUH5"/>
<keyword evidence="2" id="KW-1185">Reference proteome</keyword>
<protein>
    <submittedName>
        <fullName evidence="1">Uncharacterized protein</fullName>
    </submittedName>
</protein>